<dbReference type="InterPro" id="IPR003386">
    <property type="entry name" value="LACT/PDAT_acylTrfase"/>
</dbReference>
<keyword evidence="3" id="KW-1185">Reference proteome</keyword>
<evidence type="ECO:0000313" key="2">
    <source>
        <dbReference type="EMBL" id="CAA0125868.1"/>
    </source>
</evidence>
<accession>A0A5S9R218</accession>
<dbReference type="GO" id="GO:0006629">
    <property type="term" value="P:lipid metabolic process"/>
    <property type="evidence" value="ECO:0007669"/>
    <property type="project" value="InterPro"/>
</dbReference>
<gene>
    <name evidence="2" type="ORF">OPDIPICF_03672</name>
</gene>
<dbReference type="EMBL" id="CACSIO010000062">
    <property type="protein sequence ID" value="CAA0125868.1"/>
    <property type="molecule type" value="Genomic_DNA"/>
</dbReference>
<proteinExistence type="predicted"/>
<dbReference type="Gene3D" id="3.40.50.1820">
    <property type="entry name" value="alpha/beta hydrolase"/>
    <property type="match status" value="1"/>
</dbReference>
<dbReference type="InterPro" id="IPR029058">
    <property type="entry name" value="AB_hydrolase_fold"/>
</dbReference>
<reference evidence="2 3" key="1">
    <citation type="submission" date="2019-11" db="EMBL/GenBank/DDBJ databases">
        <authorList>
            <person name="Holert J."/>
        </authorList>
    </citation>
    <scope>NUCLEOTIDE SEQUENCE [LARGE SCALE GENOMIC DNA]</scope>
    <source>
        <strain evidence="2">SB11_3</strain>
    </source>
</reference>
<protein>
    <submittedName>
        <fullName evidence="2">Uncharacterized protein</fullName>
    </submittedName>
</protein>
<feature type="compositionally biased region" description="Polar residues" evidence="1">
    <location>
        <begin position="476"/>
        <end position="501"/>
    </location>
</feature>
<dbReference type="GO" id="GO:0008374">
    <property type="term" value="F:O-acyltransferase activity"/>
    <property type="evidence" value="ECO:0007669"/>
    <property type="project" value="InterPro"/>
</dbReference>
<dbReference type="PANTHER" id="PTHR11440">
    <property type="entry name" value="LECITHIN-CHOLESTEROL ACYLTRANSFERASE-RELATED"/>
    <property type="match status" value="1"/>
</dbReference>
<dbReference type="SUPFAM" id="SSF53474">
    <property type="entry name" value="alpha/beta-Hydrolases"/>
    <property type="match status" value="1"/>
</dbReference>
<feature type="region of interest" description="Disordered" evidence="1">
    <location>
        <begin position="475"/>
        <end position="501"/>
    </location>
</feature>
<name>A0A5S9R218_9GAMM</name>
<organism evidence="2 3">
    <name type="scientific">BD1-7 clade bacterium</name>
    <dbReference type="NCBI Taxonomy" id="2029982"/>
    <lineage>
        <taxon>Bacteria</taxon>
        <taxon>Pseudomonadati</taxon>
        <taxon>Pseudomonadota</taxon>
        <taxon>Gammaproteobacteria</taxon>
        <taxon>Cellvibrionales</taxon>
        <taxon>Spongiibacteraceae</taxon>
        <taxon>BD1-7 clade</taxon>
    </lineage>
</organism>
<dbReference type="AlphaFoldDB" id="A0A5S9R218"/>
<evidence type="ECO:0000313" key="3">
    <source>
        <dbReference type="Proteomes" id="UP000441399"/>
    </source>
</evidence>
<dbReference type="Pfam" id="PF02450">
    <property type="entry name" value="LCAT"/>
    <property type="match status" value="1"/>
</dbReference>
<dbReference type="Proteomes" id="UP000441399">
    <property type="component" value="Unassembled WGS sequence"/>
</dbReference>
<sequence length="501" mass="57104">MEIGVLNDKRRKRHRLLGWITCILLCACESDDPDLTALYQTHQWPMTQEINGQYVQPPVIVIPGIMASELADAQGKNIWFGSNWETLFSNYQYLALDIDPDTLSPLPSPYHASGLPHSVLGFEIYGSLFDVLENIGQFQPTKPGEPLTHPQRRYYTLAYDWRYDNMDTVKALDALIDQIREDYKDPNLKVDIIAHSMGGLIARYYLRYGTVDVLDDNAFPISQAGTDKIRRVIQLGTPNLGSVSAMLRLIEGTSVGFGNVPPEVLTTFPSLYQLLPHPINDWIINIQGKPLDRDLFDTNIWRRFEWGIFNPEVRERIIQKATTPAEGEAYYALLTDFFRHSLERARRFVWSLTVEVPDTRYDIIAFGGNCVPTPARILIEEVDGKSVLRVNPDDIKQPIDGIRYDRLMYEPGDGAVTKPSLLARDYLNPIVERHEYSFFPLKYAFFLCNEHGSLTGNINFQDNLLNALLERRRQDMQTNTRSPSHSASTLEADKQTSSQGN</sequence>
<evidence type="ECO:0000256" key="1">
    <source>
        <dbReference type="SAM" id="MobiDB-lite"/>
    </source>
</evidence>